<sequence length="445" mass="50040">MKKIVKASIPYIIIFCLIFSYSSIGLNVYADSSSDDLYDKVLAAIDNTSNYMMNNSTFSSDWKVVGLVNAEMPIPESYLEDTEENIKQRNGYFMKVTDYERIVIGITAAGGNPRNIGGYDLLEKIYNFEDGDKDITFQGINGVIYALIALDSKNYSIPPNSKYDRAWLINYILDSQNHDGGWNLSGNQGDSDVDITAMALIALAPYHDYLGVSEKVENAVNWLSAVQREDNGGFNSWGSYDNCESVCQTIIGLCANGIDPTSEKFTKNGFNAIHALLSFAKEDGTFVHTKDNDDNIGMSTEQAYQALLAYDKFVEMGSEYCDGKNSIYYFGEEEKPVEDEDFKEFESREDIKADKIWSIIFNQKIQEGCVDTENVIIVDEYGEKHPIEVEIIDDNTAIKVTPKIPYYSGEKYTLYVKTKNVSNIIRSESGKELKQGIKMSFTIEN</sequence>
<dbReference type="AlphaFoldDB" id="A0A1M6MW83"/>
<keyword evidence="2" id="KW-0808">Transferase</keyword>
<reference evidence="2 3" key="1">
    <citation type="submission" date="2016-11" db="EMBL/GenBank/DDBJ databases">
        <authorList>
            <person name="Jaros S."/>
            <person name="Januszkiewicz K."/>
            <person name="Wedrychowicz H."/>
        </authorList>
    </citation>
    <scope>NUCLEOTIDE SEQUENCE [LARGE SCALE GENOMIC DNA]</scope>
    <source>
        <strain evidence="2 3">DSM 15212</strain>
    </source>
</reference>
<feature type="transmembrane region" description="Helical" evidence="1">
    <location>
        <begin position="12"/>
        <end position="30"/>
    </location>
</feature>
<evidence type="ECO:0000313" key="3">
    <source>
        <dbReference type="Proteomes" id="UP000184465"/>
    </source>
</evidence>
<proteinExistence type="predicted"/>
<protein>
    <submittedName>
        <fullName evidence="2">Prenyltransferase and squalene oxidase repeat-containing protein</fullName>
    </submittedName>
</protein>
<dbReference type="InterPro" id="IPR008930">
    <property type="entry name" value="Terpenoid_cyclase/PrenylTrfase"/>
</dbReference>
<dbReference type="STRING" id="1121301.SAMN02745912_01434"/>
<keyword evidence="1" id="KW-1133">Transmembrane helix</keyword>
<keyword evidence="1" id="KW-0472">Membrane</keyword>
<dbReference type="GO" id="GO:0016740">
    <property type="term" value="F:transferase activity"/>
    <property type="evidence" value="ECO:0007669"/>
    <property type="project" value="UniProtKB-KW"/>
</dbReference>
<organism evidence="2 3">
    <name type="scientific">Paramaledivibacter caminithermalis (strain DSM 15212 / CIP 107654 / DViRD3)</name>
    <name type="common">Clostridium caminithermale</name>
    <dbReference type="NCBI Taxonomy" id="1121301"/>
    <lineage>
        <taxon>Bacteria</taxon>
        <taxon>Bacillati</taxon>
        <taxon>Bacillota</taxon>
        <taxon>Clostridia</taxon>
        <taxon>Peptostreptococcales</taxon>
        <taxon>Caminicellaceae</taxon>
        <taxon>Paramaledivibacter</taxon>
    </lineage>
</organism>
<keyword evidence="1" id="KW-0812">Transmembrane</keyword>
<dbReference type="RefSeq" id="WP_073148393.1">
    <property type="nucleotide sequence ID" value="NZ_FRAG01000013.1"/>
</dbReference>
<evidence type="ECO:0000256" key="1">
    <source>
        <dbReference type="SAM" id="Phobius"/>
    </source>
</evidence>
<name>A0A1M6MW83_PARC5</name>
<accession>A0A1M6MW83</accession>
<dbReference type="CDD" id="cd00688">
    <property type="entry name" value="ISOPREN_C2_like"/>
    <property type="match status" value="1"/>
</dbReference>
<dbReference type="Proteomes" id="UP000184465">
    <property type="component" value="Unassembled WGS sequence"/>
</dbReference>
<dbReference type="Gene3D" id="1.50.10.20">
    <property type="match status" value="1"/>
</dbReference>
<dbReference type="EMBL" id="FRAG01000013">
    <property type="protein sequence ID" value="SHJ87543.1"/>
    <property type="molecule type" value="Genomic_DNA"/>
</dbReference>
<gene>
    <name evidence="2" type="ORF">SAMN02745912_01434</name>
</gene>
<evidence type="ECO:0000313" key="2">
    <source>
        <dbReference type="EMBL" id="SHJ87543.1"/>
    </source>
</evidence>
<keyword evidence="3" id="KW-1185">Reference proteome</keyword>
<dbReference type="SUPFAM" id="SSF48239">
    <property type="entry name" value="Terpenoid cyclases/Protein prenyltransferases"/>
    <property type="match status" value="1"/>
</dbReference>